<keyword evidence="1" id="KW-0732">Signal</keyword>
<evidence type="ECO:0008006" key="4">
    <source>
        <dbReference type="Google" id="ProtNLM"/>
    </source>
</evidence>
<evidence type="ECO:0000313" key="3">
    <source>
        <dbReference type="Proteomes" id="UP000094741"/>
    </source>
</evidence>
<sequence length="161" mass="17548">MKLNALLLCTLILSPIGYASAEKVSPEKAADSAHMDVMVHHAYARATPPNAVNSAVFTQLMNKGNTDRILVSASTNVAGKVELHDVITEGDMMKMRQIDEIKIPANDHVELKPGSLHIMLLDLKAPLIEGEAIEVNLTFKNGEQQVFTAPVKKVMSGMKHH</sequence>
<evidence type="ECO:0000313" key="2">
    <source>
        <dbReference type="EMBL" id="OEE32165.1"/>
    </source>
</evidence>
<dbReference type="InterPro" id="IPR058248">
    <property type="entry name" value="Lxx211020-like"/>
</dbReference>
<evidence type="ECO:0000256" key="1">
    <source>
        <dbReference type="SAM" id="SignalP"/>
    </source>
</evidence>
<dbReference type="Pfam" id="PF04314">
    <property type="entry name" value="PCuAC"/>
    <property type="match status" value="1"/>
</dbReference>
<dbReference type="SUPFAM" id="SSF110087">
    <property type="entry name" value="DR1885-like metal-binding protein"/>
    <property type="match status" value="1"/>
</dbReference>
<dbReference type="Gene3D" id="2.60.40.1890">
    <property type="entry name" value="PCu(A)C copper chaperone"/>
    <property type="match status" value="1"/>
</dbReference>
<protein>
    <recommendedName>
        <fullName evidence="4">Transporter</fullName>
    </recommendedName>
</protein>
<accession>A0A1E5BCG5</accession>
<feature type="signal peptide" evidence="1">
    <location>
        <begin position="1"/>
        <end position="21"/>
    </location>
</feature>
<organism evidence="2 3">
    <name type="scientific">Vibrio genomosp. F10 str. ZF-129</name>
    <dbReference type="NCBI Taxonomy" id="1187848"/>
    <lineage>
        <taxon>Bacteria</taxon>
        <taxon>Pseudomonadati</taxon>
        <taxon>Pseudomonadota</taxon>
        <taxon>Gammaproteobacteria</taxon>
        <taxon>Vibrionales</taxon>
        <taxon>Vibrionaceae</taxon>
        <taxon>Vibrio</taxon>
    </lineage>
</organism>
<name>A0A1E5BCG5_9VIBR</name>
<dbReference type="RefSeq" id="WP_017040712.1">
    <property type="nucleotide sequence ID" value="NZ_AJYQ02000117.1"/>
</dbReference>
<comment type="caution">
    <text evidence="2">The sequence shown here is derived from an EMBL/GenBank/DDBJ whole genome shotgun (WGS) entry which is preliminary data.</text>
</comment>
<dbReference type="InterPro" id="IPR036182">
    <property type="entry name" value="PCuAC_sf"/>
</dbReference>
<dbReference type="PANTHER" id="PTHR36302">
    <property type="entry name" value="BLR7088 PROTEIN"/>
    <property type="match status" value="1"/>
</dbReference>
<feature type="chain" id="PRO_5009171472" description="Transporter" evidence="1">
    <location>
        <begin position="22"/>
        <end position="161"/>
    </location>
</feature>
<dbReference type="OrthoDB" id="9796962at2"/>
<dbReference type="eggNOG" id="COG2847">
    <property type="taxonomic scope" value="Bacteria"/>
</dbReference>
<proteinExistence type="predicted"/>
<reference evidence="2 3" key="1">
    <citation type="journal article" date="2012" name="Science">
        <title>Ecological populations of bacteria act as socially cohesive units of antibiotic production and resistance.</title>
        <authorList>
            <person name="Cordero O.X."/>
            <person name="Wildschutte H."/>
            <person name="Kirkup B."/>
            <person name="Proehl S."/>
            <person name="Ngo L."/>
            <person name="Hussain F."/>
            <person name="Le Roux F."/>
            <person name="Mincer T."/>
            <person name="Polz M.F."/>
        </authorList>
    </citation>
    <scope>NUCLEOTIDE SEQUENCE [LARGE SCALE GENOMIC DNA]</scope>
    <source>
        <strain evidence="2 3">ZF-129</strain>
    </source>
</reference>
<dbReference type="InterPro" id="IPR007410">
    <property type="entry name" value="LpqE-like"/>
</dbReference>
<dbReference type="STRING" id="1187848.A1QO_11760"/>
<dbReference type="PANTHER" id="PTHR36302:SF1">
    <property type="entry name" value="COPPER CHAPERONE PCU(A)C"/>
    <property type="match status" value="1"/>
</dbReference>
<dbReference type="Proteomes" id="UP000094741">
    <property type="component" value="Unassembled WGS sequence"/>
</dbReference>
<dbReference type="EMBL" id="AJYQ02000117">
    <property type="protein sequence ID" value="OEE32165.1"/>
    <property type="molecule type" value="Genomic_DNA"/>
</dbReference>
<gene>
    <name evidence="2" type="ORF">A1QO_11760</name>
</gene>
<dbReference type="AlphaFoldDB" id="A0A1E5BCG5"/>